<comment type="caution">
    <text evidence="1">The sequence shown here is derived from an EMBL/GenBank/DDBJ whole genome shotgun (WGS) entry which is preliminary data.</text>
</comment>
<name>H5V1Y9_ATLHE</name>
<dbReference type="GeneID" id="92828617"/>
<gene>
    <name evidence="1" type="ORF">EH105704_05_00030</name>
</gene>
<evidence type="ECO:0000313" key="1">
    <source>
        <dbReference type="EMBL" id="GAB51997.1"/>
    </source>
</evidence>
<sequence length="106" mass="12397">MNTDKMMLDLCPPRKSITMGEYTFYARPMMMKEYIDHITNPDKEDRDELTILRCIIDENDKPVFTDIDQIKRLYTVARSNLISLISEVSIVMDLVEFEKKSEATPS</sequence>
<protein>
    <recommendedName>
        <fullName evidence="3">Phage protein</fullName>
    </recommendedName>
</protein>
<accession>H5V1Y9</accession>
<dbReference type="AlphaFoldDB" id="H5V1Y9"/>
<evidence type="ECO:0000313" key="2">
    <source>
        <dbReference type="Proteomes" id="UP000010297"/>
    </source>
</evidence>
<reference evidence="1 2" key="1">
    <citation type="submission" date="2012-02" db="EMBL/GenBank/DDBJ databases">
        <title>Whole genome shotgun sequence of Escherichia hermannii NBRC 105704.</title>
        <authorList>
            <person name="Yoshida I."/>
            <person name="Hosoyama A."/>
            <person name="Tsuchikane K."/>
            <person name="Katsumata H."/>
            <person name="Yamazaki S."/>
            <person name="Fujita N."/>
        </authorList>
    </citation>
    <scope>NUCLEOTIDE SEQUENCE [LARGE SCALE GENOMIC DNA]</scope>
    <source>
        <strain evidence="1 2">NBRC 105704</strain>
    </source>
</reference>
<evidence type="ECO:0008006" key="3">
    <source>
        <dbReference type="Google" id="ProtNLM"/>
    </source>
</evidence>
<dbReference type="Proteomes" id="UP000010297">
    <property type="component" value="Unassembled WGS sequence"/>
</dbReference>
<keyword evidence="2" id="KW-1185">Reference proteome</keyword>
<proteinExistence type="predicted"/>
<organism evidence="1 2">
    <name type="scientific">Atlantibacter hermannii NBRC 105704</name>
    <dbReference type="NCBI Taxonomy" id="1115512"/>
    <lineage>
        <taxon>Bacteria</taxon>
        <taxon>Pseudomonadati</taxon>
        <taxon>Pseudomonadota</taxon>
        <taxon>Gammaproteobacteria</taxon>
        <taxon>Enterobacterales</taxon>
        <taxon>Enterobacteriaceae</taxon>
        <taxon>Atlantibacter</taxon>
    </lineage>
</organism>
<dbReference type="EMBL" id="BAFF01000005">
    <property type="protein sequence ID" value="GAB51997.1"/>
    <property type="molecule type" value="Genomic_DNA"/>
</dbReference>
<dbReference type="RefSeq" id="WP_002435574.1">
    <property type="nucleotide sequence ID" value="NZ_BAFF01000005.1"/>
</dbReference>